<dbReference type="SUPFAM" id="SSF52096">
    <property type="entry name" value="ClpP/crotonase"/>
    <property type="match status" value="1"/>
</dbReference>
<evidence type="ECO:0000313" key="3">
    <source>
        <dbReference type="EMBL" id="PPK94583.1"/>
    </source>
</evidence>
<evidence type="ECO:0000256" key="2">
    <source>
        <dbReference type="SAM" id="MobiDB-lite"/>
    </source>
</evidence>
<proteinExistence type="inferred from homology"/>
<feature type="region of interest" description="Disordered" evidence="2">
    <location>
        <begin position="1"/>
        <end position="20"/>
    </location>
</feature>
<name>A0A2S6IK24_9ACTN</name>
<dbReference type="AlphaFoldDB" id="A0A2S6IK24"/>
<dbReference type="RefSeq" id="WP_104432903.1">
    <property type="nucleotide sequence ID" value="NZ_PTJD01000007.1"/>
</dbReference>
<evidence type="ECO:0000256" key="1">
    <source>
        <dbReference type="ARBA" id="ARBA00005254"/>
    </source>
</evidence>
<gene>
    <name evidence="3" type="ORF">CLV92_10786</name>
</gene>
<dbReference type="Gene3D" id="1.10.12.10">
    <property type="entry name" value="Lyase 2-enoyl-coa Hydratase, Chain A, domain 2"/>
    <property type="match status" value="1"/>
</dbReference>
<dbReference type="InterPro" id="IPR029045">
    <property type="entry name" value="ClpP/crotonase-like_dom_sf"/>
</dbReference>
<dbReference type="Gene3D" id="3.90.226.10">
    <property type="entry name" value="2-enoyl-CoA Hydratase, Chain A, domain 1"/>
    <property type="match status" value="1"/>
</dbReference>
<organism evidence="3 4">
    <name type="scientific">Kineococcus xinjiangensis</name>
    <dbReference type="NCBI Taxonomy" id="512762"/>
    <lineage>
        <taxon>Bacteria</taxon>
        <taxon>Bacillati</taxon>
        <taxon>Actinomycetota</taxon>
        <taxon>Actinomycetes</taxon>
        <taxon>Kineosporiales</taxon>
        <taxon>Kineosporiaceae</taxon>
        <taxon>Kineococcus</taxon>
    </lineage>
</organism>
<reference evidence="3 4" key="1">
    <citation type="submission" date="2018-02" db="EMBL/GenBank/DDBJ databases">
        <title>Genomic Encyclopedia of Archaeal and Bacterial Type Strains, Phase II (KMG-II): from individual species to whole genera.</title>
        <authorList>
            <person name="Goeker M."/>
        </authorList>
    </citation>
    <scope>NUCLEOTIDE SEQUENCE [LARGE SCALE GENOMIC DNA]</scope>
    <source>
        <strain evidence="3 4">DSM 22857</strain>
    </source>
</reference>
<dbReference type="InterPro" id="IPR001753">
    <property type="entry name" value="Enoyl-CoA_hydra/iso"/>
</dbReference>
<accession>A0A2S6IK24</accession>
<sequence>MTSVEGRQVDGTKVDSTPASASVAEDGAVAVLTLDRQARRNALDLPAAAELARALDGLAESVAAGRIRAVVVTGAGGSFCAGRDIAGVDPAAEDAGQVLADVFNPLVRRIADLPVPTLAAVEGPALGVGLGLALACDLVVAAEDAKLGSPFGRIGAVLDSGAHLLMAERIGRPRTLELVYTGRLLDGAQAAAWGLVSRAVAPGSALAEALTTARALAQGPTRAFAASKHLLARIRDEALPLAEVLSLEAAVQRELSAGADYREGFAAFQQKRSPVFRGA</sequence>
<comment type="caution">
    <text evidence="3">The sequence shown here is derived from an EMBL/GenBank/DDBJ whole genome shotgun (WGS) entry which is preliminary data.</text>
</comment>
<dbReference type="OrthoDB" id="4284283at2"/>
<comment type="similarity">
    <text evidence="1">Belongs to the enoyl-CoA hydratase/isomerase family.</text>
</comment>
<dbReference type="Pfam" id="PF00378">
    <property type="entry name" value="ECH_1"/>
    <property type="match status" value="1"/>
</dbReference>
<protein>
    <submittedName>
        <fullName evidence="3">Enoyl-CoA hydratase/carnithine racemase</fullName>
    </submittedName>
</protein>
<dbReference type="Proteomes" id="UP000239485">
    <property type="component" value="Unassembled WGS sequence"/>
</dbReference>
<dbReference type="EMBL" id="PTJD01000007">
    <property type="protein sequence ID" value="PPK94583.1"/>
    <property type="molecule type" value="Genomic_DNA"/>
</dbReference>
<dbReference type="InterPro" id="IPR014748">
    <property type="entry name" value="Enoyl-CoA_hydra_C"/>
</dbReference>
<evidence type="ECO:0000313" key="4">
    <source>
        <dbReference type="Proteomes" id="UP000239485"/>
    </source>
</evidence>
<dbReference type="GO" id="GO:0003824">
    <property type="term" value="F:catalytic activity"/>
    <property type="evidence" value="ECO:0007669"/>
    <property type="project" value="UniProtKB-ARBA"/>
</dbReference>
<dbReference type="CDD" id="cd06558">
    <property type="entry name" value="crotonase-like"/>
    <property type="match status" value="1"/>
</dbReference>
<dbReference type="PANTHER" id="PTHR43459">
    <property type="entry name" value="ENOYL-COA HYDRATASE"/>
    <property type="match status" value="1"/>
</dbReference>
<keyword evidence="4" id="KW-1185">Reference proteome</keyword>
<dbReference type="PANTHER" id="PTHR43459:SF1">
    <property type="entry name" value="EG:BACN32G11.4 PROTEIN"/>
    <property type="match status" value="1"/>
</dbReference>